<proteinExistence type="predicted"/>
<dbReference type="PANTHER" id="PTHR39426">
    <property type="entry name" value="HOMOLOGY TO DEATH-ON-CURING PROTEIN OF PHAGE P1"/>
    <property type="match status" value="1"/>
</dbReference>
<dbReference type="PANTHER" id="PTHR39426:SF1">
    <property type="entry name" value="HOMOLOGY TO DEATH-ON-CURING PROTEIN OF PHAGE P1"/>
    <property type="match status" value="1"/>
</dbReference>
<dbReference type="InterPro" id="IPR003812">
    <property type="entry name" value="Fido"/>
</dbReference>
<dbReference type="PROSITE" id="PS51459">
    <property type="entry name" value="FIDO"/>
    <property type="match status" value="1"/>
</dbReference>
<reference evidence="3" key="1">
    <citation type="journal article" date="2022" name="Int. J. Syst. Evol. Microbiol.">
        <title>Anaeromyxobacter oryzae sp. nov., Anaeromyxobacter diazotrophicus sp. nov. and Anaeromyxobacter paludicola sp. nov., isolated from paddy soils.</title>
        <authorList>
            <person name="Itoh H."/>
            <person name="Xu Z."/>
            <person name="Mise K."/>
            <person name="Masuda Y."/>
            <person name="Ushijima N."/>
            <person name="Hayakawa C."/>
            <person name="Shiratori Y."/>
            <person name="Senoo K."/>
        </authorList>
    </citation>
    <scope>NUCLEOTIDE SEQUENCE [LARGE SCALE GENOMIC DNA]</scope>
    <source>
        <strain evidence="3">Red232</strain>
    </source>
</reference>
<evidence type="ECO:0000259" key="1">
    <source>
        <dbReference type="PROSITE" id="PS51459"/>
    </source>
</evidence>
<protein>
    <submittedName>
        <fullName evidence="2">Death-on-curing protein</fullName>
    </submittedName>
</protein>
<evidence type="ECO:0000313" key="2">
    <source>
        <dbReference type="EMBL" id="BDG01947.1"/>
    </source>
</evidence>
<gene>
    <name evidence="2" type="primary">doc</name>
    <name evidence="2" type="ORF">AMOR_09430</name>
</gene>
<evidence type="ECO:0000313" key="3">
    <source>
        <dbReference type="Proteomes" id="UP001162891"/>
    </source>
</evidence>
<sequence>MSETPWDEFVTEARLEDLHEASLQKHGGDPGTLKVGCVNASLGAAWNAQAYLGEDDSTQKLLFAAHLLYYLARNHCYVDGNKRIAWLAATEVLAAMDLTVDATVDEAEAFVTLVVEGTADQSAVLEWVAERLAAAFAVRPQ</sequence>
<accession>A0ABM7WR57</accession>
<keyword evidence="3" id="KW-1185">Reference proteome</keyword>
<name>A0ABM7WR57_9BACT</name>
<dbReference type="Pfam" id="PF02661">
    <property type="entry name" value="Fic"/>
    <property type="match status" value="1"/>
</dbReference>
<dbReference type="SUPFAM" id="SSF140931">
    <property type="entry name" value="Fic-like"/>
    <property type="match status" value="1"/>
</dbReference>
<dbReference type="InterPro" id="IPR006440">
    <property type="entry name" value="Doc"/>
</dbReference>
<dbReference type="InterPro" id="IPR036597">
    <property type="entry name" value="Fido-like_dom_sf"/>
</dbReference>
<dbReference type="InterPro" id="IPR053737">
    <property type="entry name" value="Type_II_TA_Toxin"/>
</dbReference>
<organism evidence="2 3">
    <name type="scientific">Anaeromyxobacter oryzae</name>
    <dbReference type="NCBI Taxonomy" id="2918170"/>
    <lineage>
        <taxon>Bacteria</taxon>
        <taxon>Pseudomonadati</taxon>
        <taxon>Myxococcota</taxon>
        <taxon>Myxococcia</taxon>
        <taxon>Myxococcales</taxon>
        <taxon>Cystobacterineae</taxon>
        <taxon>Anaeromyxobacteraceae</taxon>
        <taxon>Anaeromyxobacter</taxon>
    </lineage>
</organism>
<feature type="domain" description="Fido" evidence="1">
    <location>
        <begin position="10"/>
        <end position="130"/>
    </location>
</feature>
<dbReference type="Gene3D" id="1.20.120.1870">
    <property type="entry name" value="Fic/DOC protein, Fido domain"/>
    <property type="match status" value="1"/>
</dbReference>
<dbReference type="Proteomes" id="UP001162891">
    <property type="component" value="Chromosome"/>
</dbReference>
<dbReference type="EMBL" id="AP025591">
    <property type="protein sequence ID" value="BDG01947.1"/>
    <property type="molecule type" value="Genomic_DNA"/>
</dbReference>